<dbReference type="Proteomes" id="UP000790377">
    <property type="component" value="Unassembled WGS sequence"/>
</dbReference>
<gene>
    <name evidence="1" type="ORF">BJ138DRAFT_1114092</name>
</gene>
<comment type="caution">
    <text evidence="1">The sequence shown here is derived from an EMBL/GenBank/DDBJ whole genome shotgun (WGS) entry which is preliminary data.</text>
</comment>
<reference evidence="1" key="1">
    <citation type="journal article" date="2021" name="New Phytol.">
        <title>Evolutionary innovations through gain and loss of genes in the ectomycorrhizal Boletales.</title>
        <authorList>
            <person name="Wu G."/>
            <person name="Miyauchi S."/>
            <person name="Morin E."/>
            <person name="Kuo A."/>
            <person name="Drula E."/>
            <person name="Varga T."/>
            <person name="Kohler A."/>
            <person name="Feng B."/>
            <person name="Cao Y."/>
            <person name="Lipzen A."/>
            <person name="Daum C."/>
            <person name="Hundley H."/>
            <person name="Pangilinan J."/>
            <person name="Johnson J."/>
            <person name="Barry K."/>
            <person name="LaButti K."/>
            <person name="Ng V."/>
            <person name="Ahrendt S."/>
            <person name="Min B."/>
            <person name="Choi I.G."/>
            <person name="Park H."/>
            <person name="Plett J.M."/>
            <person name="Magnuson J."/>
            <person name="Spatafora J.W."/>
            <person name="Nagy L.G."/>
            <person name="Henrissat B."/>
            <person name="Grigoriev I.V."/>
            <person name="Yang Z.L."/>
            <person name="Xu J."/>
            <person name="Martin F.M."/>
        </authorList>
    </citation>
    <scope>NUCLEOTIDE SEQUENCE</scope>
    <source>
        <strain evidence="1">ATCC 28755</strain>
    </source>
</reference>
<evidence type="ECO:0000313" key="1">
    <source>
        <dbReference type="EMBL" id="KAH7910448.1"/>
    </source>
</evidence>
<accession>A0ACB8ABH9</accession>
<keyword evidence="2" id="KW-1185">Reference proteome</keyword>
<protein>
    <submittedName>
        <fullName evidence="1">Uncharacterized protein</fullName>
    </submittedName>
</protein>
<name>A0ACB8ABH9_9AGAM</name>
<sequence length="259" mass="27781">MNSTNQEVRFNSFGVPYIVEFGNVSFEPSRTPGSYRSGKADYSTSACSSGPTLVYSNSSSASSSTSSFCYISSSLSTLSLDSINTGRVRPKLSPFNSLSRSSTMRSASSFFKRKPTHQRSNTFPGLSHTKCASSPSLDPWHVPPYTPKPLPPIPPSETDGLYIQYPSVMPTDRVPRKRLTHLQNMIATAVVEAGMDVASSTTNDGSTVLSSLTSGETRGLRKSLFRGTYGQVMTALKSAGLTATPCLEEGFEGGELTPN</sequence>
<organism evidence="1 2">
    <name type="scientific">Hygrophoropsis aurantiaca</name>
    <dbReference type="NCBI Taxonomy" id="72124"/>
    <lineage>
        <taxon>Eukaryota</taxon>
        <taxon>Fungi</taxon>
        <taxon>Dikarya</taxon>
        <taxon>Basidiomycota</taxon>
        <taxon>Agaricomycotina</taxon>
        <taxon>Agaricomycetes</taxon>
        <taxon>Agaricomycetidae</taxon>
        <taxon>Boletales</taxon>
        <taxon>Coniophorineae</taxon>
        <taxon>Hygrophoropsidaceae</taxon>
        <taxon>Hygrophoropsis</taxon>
    </lineage>
</organism>
<dbReference type="EMBL" id="MU267713">
    <property type="protein sequence ID" value="KAH7910448.1"/>
    <property type="molecule type" value="Genomic_DNA"/>
</dbReference>
<evidence type="ECO:0000313" key="2">
    <source>
        <dbReference type="Proteomes" id="UP000790377"/>
    </source>
</evidence>
<proteinExistence type="predicted"/>